<dbReference type="Gene3D" id="1.10.10.10">
    <property type="entry name" value="Winged helix-like DNA-binding domain superfamily/Winged helix DNA-binding domain"/>
    <property type="match status" value="1"/>
</dbReference>
<accession>A0A1I3SL95</accession>
<dbReference type="GO" id="GO:0003700">
    <property type="term" value="F:DNA-binding transcription factor activity"/>
    <property type="evidence" value="ECO:0007669"/>
    <property type="project" value="InterPro"/>
</dbReference>
<evidence type="ECO:0000259" key="4">
    <source>
        <dbReference type="PROSITE" id="PS50995"/>
    </source>
</evidence>
<dbReference type="PRINTS" id="PR00598">
    <property type="entry name" value="HTHMARR"/>
</dbReference>
<keyword evidence="1" id="KW-0805">Transcription regulation</keyword>
<dbReference type="PROSITE" id="PS50995">
    <property type="entry name" value="HTH_MARR_2"/>
    <property type="match status" value="1"/>
</dbReference>
<dbReference type="GO" id="GO:0003677">
    <property type="term" value="F:DNA binding"/>
    <property type="evidence" value="ECO:0007669"/>
    <property type="project" value="UniProtKB-KW"/>
</dbReference>
<dbReference type="RefSeq" id="WP_245783037.1">
    <property type="nucleotide sequence ID" value="NZ_CBDQZW010000012.1"/>
</dbReference>
<evidence type="ECO:0000256" key="1">
    <source>
        <dbReference type="ARBA" id="ARBA00023015"/>
    </source>
</evidence>
<evidence type="ECO:0000256" key="3">
    <source>
        <dbReference type="ARBA" id="ARBA00023163"/>
    </source>
</evidence>
<dbReference type="Pfam" id="PF01047">
    <property type="entry name" value="MarR"/>
    <property type="match status" value="1"/>
</dbReference>
<name>A0A1I3SL95_9PSEU</name>
<dbReference type="EMBL" id="FORP01000006">
    <property type="protein sequence ID" value="SFJ58439.1"/>
    <property type="molecule type" value="Genomic_DNA"/>
</dbReference>
<dbReference type="SUPFAM" id="SSF46785">
    <property type="entry name" value="Winged helix' DNA-binding domain"/>
    <property type="match status" value="1"/>
</dbReference>
<sequence>MSDLIDRVRRQWGEVRPELDTSGMAVIGRVLRLASLIRRDTDDLLAGHELTRAEFDVLCALRRNEVLNPGQISREMLSSGAAITKRLDRLARMGLVSRTASERDRRVVQVRLTDKGVELIDELLPQQLAAERTALANLSEEDRRTLAALLGTVLETVEGVAR</sequence>
<dbReference type="PROSITE" id="PS01117">
    <property type="entry name" value="HTH_MARR_1"/>
    <property type="match status" value="1"/>
</dbReference>
<dbReference type="Proteomes" id="UP000199025">
    <property type="component" value="Unassembled WGS sequence"/>
</dbReference>
<organism evidence="5 6">
    <name type="scientific">Amycolatopsis sacchari</name>
    <dbReference type="NCBI Taxonomy" id="115433"/>
    <lineage>
        <taxon>Bacteria</taxon>
        <taxon>Bacillati</taxon>
        <taxon>Actinomycetota</taxon>
        <taxon>Actinomycetes</taxon>
        <taxon>Pseudonocardiales</taxon>
        <taxon>Pseudonocardiaceae</taxon>
        <taxon>Amycolatopsis</taxon>
    </lineage>
</organism>
<dbReference type="PANTHER" id="PTHR42756:SF1">
    <property type="entry name" value="TRANSCRIPTIONAL REPRESSOR OF EMRAB OPERON"/>
    <property type="match status" value="1"/>
</dbReference>
<keyword evidence="2 5" id="KW-0238">DNA-binding</keyword>
<dbReference type="InterPro" id="IPR036390">
    <property type="entry name" value="WH_DNA-bd_sf"/>
</dbReference>
<dbReference type="SMART" id="SM00347">
    <property type="entry name" value="HTH_MARR"/>
    <property type="match status" value="1"/>
</dbReference>
<proteinExistence type="predicted"/>
<dbReference type="STRING" id="115433.SAMN05421835_106342"/>
<dbReference type="PANTHER" id="PTHR42756">
    <property type="entry name" value="TRANSCRIPTIONAL REGULATOR, MARR"/>
    <property type="match status" value="1"/>
</dbReference>
<feature type="domain" description="HTH marR-type" evidence="4">
    <location>
        <begin position="23"/>
        <end position="155"/>
    </location>
</feature>
<dbReference type="InterPro" id="IPR036388">
    <property type="entry name" value="WH-like_DNA-bd_sf"/>
</dbReference>
<dbReference type="InterPro" id="IPR023187">
    <property type="entry name" value="Tscrpt_reg_MarR-type_CS"/>
</dbReference>
<evidence type="ECO:0000313" key="5">
    <source>
        <dbReference type="EMBL" id="SFJ58439.1"/>
    </source>
</evidence>
<evidence type="ECO:0000313" key="6">
    <source>
        <dbReference type="Proteomes" id="UP000199025"/>
    </source>
</evidence>
<reference evidence="5 6" key="1">
    <citation type="submission" date="2016-10" db="EMBL/GenBank/DDBJ databases">
        <authorList>
            <person name="de Groot N.N."/>
        </authorList>
    </citation>
    <scope>NUCLEOTIDE SEQUENCE [LARGE SCALE GENOMIC DNA]</scope>
    <source>
        <strain evidence="5 6">DSM 44468</strain>
    </source>
</reference>
<evidence type="ECO:0000256" key="2">
    <source>
        <dbReference type="ARBA" id="ARBA00023125"/>
    </source>
</evidence>
<keyword evidence="3" id="KW-0804">Transcription</keyword>
<gene>
    <name evidence="5" type="ORF">SAMN05421835_106342</name>
</gene>
<dbReference type="InterPro" id="IPR000835">
    <property type="entry name" value="HTH_MarR-typ"/>
</dbReference>
<protein>
    <submittedName>
        <fullName evidence="5">DNA-binding transcriptional regulator, MarR family</fullName>
    </submittedName>
</protein>
<keyword evidence="6" id="KW-1185">Reference proteome</keyword>
<dbReference type="AlphaFoldDB" id="A0A1I3SL95"/>